<proteinExistence type="predicted"/>
<evidence type="ECO:0000313" key="2">
    <source>
        <dbReference type="Proteomes" id="UP001163835"/>
    </source>
</evidence>
<reference evidence="1" key="1">
    <citation type="submission" date="2022-09" db="EMBL/GenBank/DDBJ databases">
        <title>A Global Phylogenomic Analysis of the Shiitake Genus Lentinula.</title>
        <authorList>
            <consortium name="DOE Joint Genome Institute"/>
            <person name="Sierra-Patev S."/>
            <person name="Min B."/>
            <person name="Naranjo-Ortiz M."/>
            <person name="Looney B."/>
            <person name="Konkel Z."/>
            <person name="Slot J.C."/>
            <person name="Sakamoto Y."/>
            <person name="Steenwyk J.L."/>
            <person name="Rokas A."/>
            <person name="Carro J."/>
            <person name="Camarero S."/>
            <person name="Ferreira P."/>
            <person name="Molpeceres G."/>
            <person name="Ruiz-Duenas F.J."/>
            <person name="Serrano A."/>
            <person name="Henrissat B."/>
            <person name="Drula E."/>
            <person name="Hughes K.W."/>
            <person name="Mata J.L."/>
            <person name="Ishikawa N.K."/>
            <person name="Vargas-Isla R."/>
            <person name="Ushijima S."/>
            <person name="Smith C.A."/>
            <person name="Ahrendt S."/>
            <person name="Andreopoulos W."/>
            <person name="He G."/>
            <person name="Labutti K."/>
            <person name="Lipzen A."/>
            <person name="Ng V."/>
            <person name="Riley R."/>
            <person name="Sandor L."/>
            <person name="Barry K."/>
            <person name="Martinez A.T."/>
            <person name="Xiao Y."/>
            <person name="Gibbons J.G."/>
            <person name="Terashima K."/>
            <person name="Grigoriev I.V."/>
            <person name="Hibbett D.S."/>
        </authorList>
    </citation>
    <scope>NUCLEOTIDE SEQUENCE</scope>
    <source>
        <strain evidence="1">TMI1499</strain>
    </source>
</reference>
<dbReference type="EMBL" id="MU796667">
    <property type="protein sequence ID" value="KAJ3803844.1"/>
    <property type="molecule type" value="Genomic_DNA"/>
</dbReference>
<dbReference type="Proteomes" id="UP001163835">
    <property type="component" value="Unassembled WGS sequence"/>
</dbReference>
<sequence length="231" mass="26428">LSWEERNGLVHVTNLANAYIEPKTYPGLQRNSGIAKEVGRLVPRPIVILVRINDQPVHALIDSGSLGDFMSTQLSDQLKVTKQFHKTPIPLHLAIQGSWSKIHCGTTVNLRYQSIHADHYFDIVNISNYDLILSTPWLFQYQVGIGLNPLLQYAQPICKMAAETPLPPLRRIKHTIPLIDENKIHPWHPSRCPEAYRPQWDQKRTDYVHSRQWIVTNSRNTVPMLLIPKAG</sequence>
<feature type="non-terminal residue" evidence="1">
    <location>
        <position position="231"/>
    </location>
</feature>
<name>A0ACC1TGG6_9AGAR</name>
<comment type="caution">
    <text evidence="1">The sequence shown here is derived from an EMBL/GenBank/DDBJ whole genome shotgun (WGS) entry which is preliminary data.</text>
</comment>
<protein>
    <submittedName>
        <fullName evidence="1">Uncharacterized protein</fullName>
    </submittedName>
</protein>
<feature type="non-terminal residue" evidence="1">
    <location>
        <position position="1"/>
    </location>
</feature>
<keyword evidence="2" id="KW-1185">Reference proteome</keyword>
<evidence type="ECO:0000313" key="1">
    <source>
        <dbReference type="EMBL" id="KAJ3803844.1"/>
    </source>
</evidence>
<gene>
    <name evidence="1" type="ORF">F5876DRAFT_3249</name>
</gene>
<organism evidence="1 2">
    <name type="scientific">Lentinula aff. lateritia</name>
    <dbReference type="NCBI Taxonomy" id="2804960"/>
    <lineage>
        <taxon>Eukaryota</taxon>
        <taxon>Fungi</taxon>
        <taxon>Dikarya</taxon>
        <taxon>Basidiomycota</taxon>
        <taxon>Agaricomycotina</taxon>
        <taxon>Agaricomycetes</taxon>
        <taxon>Agaricomycetidae</taxon>
        <taxon>Agaricales</taxon>
        <taxon>Marasmiineae</taxon>
        <taxon>Omphalotaceae</taxon>
        <taxon>Lentinula</taxon>
    </lineage>
</organism>
<accession>A0ACC1TGG6</accession>